<organism evidence="1 2">
    <name type="scientific">Hominilimicola fabiformis</name>
    <dbReference type="NCBI Taxonomy" id="2885356"/>
    <lineage>
        <taxon>Bacteria</taxon>
        <taxon>Bacillati</taxon>
        <taxon>Bacillota</taxon>
        <taxon>Clostridia</taxon>
        <taxon>Eubacteriales</taxon>
        <taxon>Oscillospiraceae</taxon>
        <taxon>Hominilimicola</taxon>
    </lineage>
</organism>
<dbReference type="EMBL" id="JAJEQM010000001">
    <property type="protein sequence ID" value="MCC2209191.1"/>
    <property type="molecule type" value="Genomic_DNA"/>
</dbReference>
<dbReference type="AlphaFoldDB" id="A0AAE3DVR6"/>
<accession>A0AAE3DVR6</accession>
<dbReference type="GO" id="GO:0006355">
    <property type="term" value="P:regulation of DNA-templated transcription"/>
    <property type="evidence" value="ECO:0007669"/>
    <property type="project" value="InterPro"/>
</dbReference>
<comment type="caution">
    <text evidence="1">The sequence shown here is derived from an EMBL/GenBank/DDBJ whole genome shotgun (WGS) entry which is preliminary data.</text>
</comment>
<gene>
    <name evidence="1" type="ORF">LKE05_00025</name>
</gene>
<dbReference type="Proteomes" id="UP001198242">
    <property type="component" value="Unassembled WGS sequence"/>
</dbReference>
<evidence type="ECO:0000313" key="1">
    <source>
        <dbReference type="EMBL" id="MCC2209191.1"/>
    </source>
</evidence>
<dbReference type="RefSeq" id="WP_117968938.1">
    <property type="nucleotide sequence ID" value="NZ_JAJEQM010000001.1"/>
</dbReference>
<name>A0AAE3DVR6_9FIRM</name>
<dbReference type="Pfam" id="PF21983">
    <property type="entry name" value="NikA-like"/>
    <property type="match status" value="1"/>
</dbReference>
<sequence length="119" mass="13847">MGKYPAFLKMRVAQEDLEIIEEKAALLKITKSEFVRRAIRNSHVYILPSKEIKEFTSELRHIGVNVNQIAILCNMGKLECVNLEETKEAITKAWKELYKLREAIRNKNNRGGLSFEKRI</sequence>
<protein>
    <submittedName>
        <fullName evidence="1">MobC family plasmid mobilization relaxosome protein</fullName>
    </submittedName>
</protein>
<dbReference type="InterPro" id="IPR053842">
    <property type="entry name" value="NikA-like"/>
</dbReference>
<evidence type="ECO:0000313" key="2">
    <source>
        <dbReference type="Proteomes" id="UP001198242"/>
    </source>
</evidence>
<keyword evidence="2" id="KW-1185">Reference proteome</keyword>
<proteinExistence type="predicted"/>
<reference evidence="1 2" key="1">
    <citation type="submission" date="2021-10" db="EMBL/GenBank/DDBJ databases">
        <title>Anaerobic single-cell dispensing facilitates the cultivation of human gut bacteria.</title>
        <authorList>
            <person name="Afrizal A."/>
        </authorList>
    </citation>
    <scope>NUCLEOTIDE SEQUENCE [LARGE SCALE GENOMIC DNA]</scope>
    <source>
        <strain evidence="1 2">CLA-AA-H232</strain>
    </source>
</reference>